<evidence type="ECO:0000256" key="4">
    <source>
        <dbReference type="PROSITE-ProRule" id="PRU00175"/>
    </source>
</evidence>
<dbReference type="Gramene" id="ABO98323">
    <property type="protein sequence ID" value="ABO98323"/>
    <property type="gene ID" value="OSTLU_26278"/>
</dbReference>
<dbReference type="GO" id="GO:0006511">
    <property type="term" value="P:ubiquitin-dependent protein catabolic process"/>
    <property type="evidence" value="ECO:0007669"/>
    <property type="project" value="TreeGrafter"/>
</dbReference>
<organism evidence="6 7">
    <name type="scientific">Ostreococcus lucimarinus (strain CCE9901)</name>
    <dbReference type="NCBI Taxonomy" id="436017"/>
    <lineage>
        <taxon>Eukaryota</taxon>
        <taxon>Viridiplantae</taxon>
        <taxon>Chlorophyta</taxon>
        <taxon>Mamiellophyceae</taxon>
        <taxon>Mamiellales</taxon>
        <taxon>Bathycoccaceae</taxon>
        <taxon>Ostreococcus</taxon>
    </lineage>
</organism>
<dbReference type="GeneID" id="5003930"/>
<dbReference type="Gene3D" id="3.30.40.10">
    <property type="entry name" value="Zinc/RING finger domain, C3HC4 (zinc finger)"/>
    <property type="match status" value="1"/>
</dbReference>
<dbReference type="Pfam" id="PF13639">
    <property type="entry name" value="zf-RING_2"/>
    <property type="match status" value="1"/>
</dbReference>
<dbReference type="SUPFAM" id="SSF57850">
    <property type="entry name" value="RING/U-box"/>
    <property type="match status" value="1"/>
</dbReference>
<dbReference type="STRING" id="436017.A4S444"/>
<evidence type="ECO:0000256" key="2">
    <source>
        <dbReference type="ARBA" id="ARBA00022771"/>
    </source>
</evidence>
<dbReference type="GO" id="GO:0061630">
    <property type="term" value="F:ubiquitin protein ligase activity"/>
    <property type="evidence" value="ECO:0007669"/>
    <property type="project" value="TreeGrafter"/>
</dbReference>
<keyword evidence="3" id="KW-0862">Zinc</keyword>
<dbReference type="RefSeq" id="XP_001420030.1">
    <property type="nucleotide sequence ID" value="XM_001419993.1"/>
</dbReference>
<feature type="domain" description="RING-type" evidence="5">
    <location>
        <begin position="45"/>
        <end position="88"/>
    </location>
</feature>
<protein>
    <recommendedName>
        <fullName evidence="5">RING-type domain-containing protein</fullName>
    </recommendedName>
</protein>
<dbReference type="InterPro" id="IPR051834">
    <property type="entry name" value="RING_finger_E3_ligase"/>
</dbReference>
<reference evidence="6 7" key="1">
    <citation type="journal article" date="2007" name="Proc. Natl. Acad. Sci. U.S.A.">
        <title>The tiny eukaryote Ostreococcus provides genomic insights into the paradox of plankton speciation.</title>
        <authorList>
            <person name="Palenik B."/>
            <person name="Grimwood J."/>
            <person name="Aerts A."/>
            <person name="Rouze P."/>
            <person name="Salamov A."/>
            <person name="Putnam N."/>
            <person name="Dupont C."/>
            <person name="Jorgensen R."/>
            <person name="Derelle E."/>
            <person name="Rombauts S."/>
            <person name="Zhou K."/>
            <person name="Otillar R."/>
            <person name="Merchant S.S."/>
            <person name="Podell S."/>
            <person name="Gaasterland T."/>
            <person name="Napoli C."/>
            <person name="Gendler K."/>
            <person name="Manuell A."/>
            <person name="Tai V."/>
            <person name="Vallon O."/>
            <person name="Piganeau G."/>
            <person name="Jancek S."/>
            <person name="Heijde M."/>
            <person name="Jabbari K."/>
            <person name="Bowler C."/>
            <person name="Lohr M."/>
            <person name="Robbens S."/>
            <person name="Werner G."/>
            <person name="Dubchak I."/>
            <person name="Pazour G.J."/>
            <person name="Ren Q."/>
            <person name="Paulsen I."/>
            <person name="Delwiche C."/>
            <person name="Schmutz J."/>
            <person name="Rokhsar D."/>
            <person name="Van de Peer Y."/>
            <person name="Moreau H."/>
            <person name="Grigoriev I.V."/>
        </authorList>
    </citation>
    <scope>NUCLEOTIDE SEQUENCE [LARGE SCALE GENOMIC DNA]</scope>
    <source>
        <strain evidence="6 7">CCE9901</strain>
    </source>
</reference>
<sequence>MLELESTYEALEAGAGAETRGASANVLARLPRREYRGTTMTTRVCAVCLETFVDGEVVKRASSTCSHEFHDACIDAWLARRDCCPMCRTRAEAPTGRVEFEID</sequence>
<dbReference type="InterPro" id="IPR013083">
    <property type="entry name" value="Znf_RING/FYVE/PHD"/>
</dbReference>
<dbReference type="PANTHER" id="PTHR45931:SF3">
    <property type="entry name" value="RING ZINC FINGER-CONTAINING PROTEIN"/>
    <property type="match status" value="1"/>
</dbReference>
<keyword evidence="1" id="KW-0479">Metal-binding</keyword>
<evidence type="ECO:0000259" key="5">
    <source>
        <dbReference type="PROSITE" id="PS50089"/>
    </source>
</evidence>
<evidence type="ECO:0000313" key="6">
    <source>
        <dbReference type="EMBL" id="ABO98323.1"/>
    </source>
</evidence>
<dbReference type="KEGG" id="olu:OSTLU_26278"/>
<gene>
    <name evidence="6" type="ORF">OSTLU_26278</name>
</gene>
<dbReference type="OrthoDB" id="8062037at2759"/>
<name>A4S444_OSTLU</name>
<dbReference type="GO" id="GO:0008270">
    <property type="term" value="F:zinc ion binding"/>
    <property type="evidence" value="ECO:0007669"/>
    <property type="project" value="UniProtKB-KW"/>
</dbReference>
<evidence type="ECO:0000313" key="7">
    <source>
        <dbReference type="Proteomes" id="UP000001568"/>
    </source>
</evidence>
<accession>A4S444</accession>
<dbReference type="PROSITE" id="PS50089">
    <property type="entry name" value="ZF_RING_2"/>
    <property type="match status" value="1"/>
</dbReference>
<dbReference type="InterPro" id="IPR001841">
    <property type="entry name" value="Znf_RING"/>
</dbReference>
<keyword evidence="7" id="KW-1185">Reference proteome</keyword>
<dbReference type="eggNOG" id="KOG0800">
    <property type="taxonomic scope" value="Eukaryota"/>
</dbReference>
<dbReference type="HOGENOM" id="CLU_2268304_0_0_1"/>
<dbReference type="PANTHER" id="PTHR45931">
    <property type="entry name" value="SI:CH211-59O9.10"/>
    <property type="match status" value="1"/>
</dbReference>
<evidence type="ECO:0000256" key="1">
    <source>
        <dbReference type="ARBA" id="ARBA00022723"/>
    </source>
</evidence>
<dbReference type="SMART" id="SM00184">
    <property type="entry name" value="RING"/>
    <property type="match status" value="1"/>
</dbReference>
<evidence type="ECO:0000256" key="3">
    <source>
        <dbReference type="ARBA" id="ARBA00022833"/>
    </source>
</evidence>
<dbReference type="OMA" id="WLARRDC"/>
<proteinExistence type="predicted"/>
<dbReference type="EMBL" id="CP000590">
    <property type="protein sequence ID" value="ABO98323.1"/>
    <property type="molecule type" value="Genomic_DNA"/>
</dbReference>
<dbReference type="AlphaFoldDB" id="A4S444"/>
<dbReference type="GO" id="GO:0005634">
    <property type="term" value="C:nucleus"/>
    <property type="evidence" value="ECO:0007669"/>
    <property type="project" value="TreeGrafter"/>
</dbReference>
<dbReference type="Proteomes" id="UP000001568">
    <property type="component" value="Chromosome 10"/>
</dbReference>
<keyword evidence="2 4" id="KW-0863">Zinc-finger</keyword>